<feature type="compositionally biased region" description="Polar residues" evidence="1">
    <location>
        <begin position="515"/>
        <end position="525"/>
    </location>
</feature>
<feature type="region of interest" description="Disordered" evidence="1">
    <location>
        <begin position="773"/>
        <end position="797"/>
    </location>
</feature>
<feature type="compositionally biased region" description="Basic and acidic residues" evidence="1">
    <location>
        <begin position="953"/>
        <end position="971"/>
    </location>
</feature>
<keyword evidence="4" id="KW-1185">Reference proteome</keyword>
<feature type="compositionally biased region" description="Basic and acidic residues" evidence="1">
    <location>
        <begin position="529"/>
        <end position="542"/>
    </location>
</feature>
<feature type="compositionally biased region" description="Basic and acidic residues" evidence="1">
    <location>
        <begin position="985"/>
        <end position="1027"/>
    </location>
</feature>
<evidence type="ECO:0000313" key="4">
    <source>
        <dbReference type="Proteomes" id="UP001487740"/>
    </source>
</evidence>
<dbReference type="GO" id="GO:0035368">
    <property type="term" value="F:selenocysteine insertion sequence binding"/>
    <property type="evidence" value="ECO:0007669"/>
    <property type="project" value="InterPro"/>
</dbReference>
<feature type="compositionally biased region" description="Basic and acidic residues" evidence="1">
    <location>
        <begin position="366"/>
        <end position="400"/>
    </location>
</feature>
<evidence type="ECO:0000313" key="3">
    <source>
        <dbReference type="EMBL" id="KAK8385713.1"/>
    </source>
</evidence>
<feature type="compositionally biased region" description="Polar residues" evidence="1">
    <location>
        <begin position="244"/>
        <end position="255"/>
    </location>
</feature>
<feature type="compositionally biased region" description="Polar residues" evidence="1">
    <location>
        <begin position="63"/>
        <end position="88"/>
    </location>
</feature>
<dbReference type="InterPro" id="IPR040051">
    <property type="entry name" value="SECISBP2"/>
</dbReference>
<dbReference type="GO" id="GO:0003730">
    <property type="term" value="F:mRNA 3'-UTR binding"/>
    <property type="evidence" value="ECO:0007669"/>
    <property type="project" value="TreeGrafter"/>
</dbReference>
<dbReference type="GO" id="GO:0043021">
    <property type="term" value="F:ribonucleoprotein complex binding"/>
    <property type="evidence" value="ECO:0007669"/>
    <property type="project" value="TreeGrafter"/>
</dbReference>
<accession>A0AAW0TEZ8</accession>
<dbReference type="PANTHER" id="PTHR13284">
    <property type="entry name" value="GH01354P"/>
    <property type="match status" value="1"/>
</dbReference>
<proteinExistence type="predicted"/>
<feature type="region of interest" description="Disordered" evidence="1">
    <location>
        <begin position="637"/>
        <end position="735"/>
    </location>
</feature>
<feature type="compositionally biased region" description="Polar residues" evidence="1">
    <location>
        <begin position="1084"/>
        <end position="1093"/>
    </location>
</feature>
<protein>
    <recommendedName>
        <fullName evidence="2">Ribosomal protein eL8/eL30/eS12/Gadd45 domain-containing protein</fullName>
    </recommendedName>
</protein>
<gene>
    <name evidence="3" type="ORF">O3P69_016469</name>
</gene>
<dbReference type="GO" id="GO:1990904">
    <property type="term" value="C:ribonucleoprotein complex"/>
    <property type="evidence" value="ECO:0007669"/>
    <property type="project" value="TreeGrafter"/>
</dbReference>
<feature type="region of interest" description="Disordered" evidence="1">
    <location>
        <begin position="61"/>
        <end position="152"/>
    </location>
</feature>
<sequence>MAPTLKSHIIGGPFACCGYPTYLTLSVQAWIMLSPDVPEFVPRGCQTPDSTNMVNIEPKENTSHAQLTKSSAGTHKPSSAEPNPSVPKSSPLRGERGVASGSRAPNDSWRRPKEVFGDQRDSQTQDLTRHESGIEMNQGERHTPQRGKGKPRPVAENLELHIRNKFTTPKPSYSYTKILKSKQPVNSASVPEAKSVKQDFSFSNDSHWPTLGESLPLYKTPEKNSKPSETEKRDSNPWVKKSNESSPTKFFTKNPWQDRGMAEQTADAFMRPKTTETSSPLKSQRKNPKTWQERSTLEHNGDAPVRPKSTDSSTKRSRNIPGHAWQERSTSEQSASDSVRSRIADGNSKTPENCVKTKPSSHTQRKKVETDSHDDNSAPESKESNLPKDKINEYDRELRSQKSYAKTAMNTEFKETHGIQNQEEATQATKQNSTHNDSDLFQWQVIGEKKNKVKKPRIKPEEELEGSPQFPKLVRGDGNKHGRVLPDKPSQNDRTKENQENISKKKYVVDLSKTKGANSTSTQEISEGAVRKDTKALRPSQKEKKKPRPTRVTSLANCSSDKKEIRTNPKAATTSTSTTTATASAAAKPLSEEALQKKLAFKLMKKEEKIKKREMKCLQARMASRDTKVSVISSVFLEKTQATSKASTRPSSQINLTLEEYPSLQMQRKVTKRDIPQAHTSLPSHTDTHRDSPSSLPPRTSDPQASPSLQTTTDVSQSSENKPTARVTTSSQKVRLKGDDLLSGLLPVNASDDDNDDGLEESAVTYRKALLSAKAKKVTKQDTRHSEPSANTRVDAAPPKKQIRTKDPLMLNLQALAAKCRKNKKREAAYLEEKYSPTKRKDDREDEFPSRKPGTAALPKVAGVVAKRGKINAKKPKKKKISRVMKCKIEKRQRETLALQLLLAQANARQQEQQQEVLEPLSTTNNENENSTVIKDAVADCDTNEPPCTTTENETRLENKTQESVEAKSMEGDDATNSLNSATKTETDKEEGERRPGKDKDKEKQESDQEKSDGRNEDYDENKENKNSNKTSPNIKPQVMKAPEGDDKSKIIWKIRGIQEPIMEDSTPAPDKTSNSEMKDANTEGKSGSQQSTDEPKSSHSPAQLKLLADDPLVVKKASELIEMLKAQSKPSGPREYCHQVVTPEVNAVAKELISTLMAFQKRHYQRDPTKARIRKRYVCGLKETTKLMGKMSCVIMAPNIQQCEGPGSLDDAVEKLLNQAEKLKVPVVFALSTKEMKYLCRKSSRKVSCFGIINYQGAQDIFQRLMQLMPEAQKQYQELVASGQCSLPKEGEDEDEEEEEGEPLKKGFDGRSCESY</sequence>
<feature type="compositionally biased region" description="Basic and acidic residues" evidence="1">
    <location>
        <begin position="220"/>
        <end position="235"/>
    </location>
</feature>
<feature type="compositionally biased region" description="Basic and acidic residues" evidence="1">
    <location>
        <begin position="1303"/>
        <end position="1317"/>
    </location>
</feature>
<dbReference type="Gene3D" id="3.30.1330.30">
    <property type="match status" value="1"/>
</dbReference>
<dbReference type="InterPro" id="IPR029064">
    <property type="entry name" value="Ribosomal_eL30-like_sf"/>
</dbReference>
<feature type="compositionally biased region" description="Polar residues" evidence="1">
    <location>
        <begin position="640"/>
        <end position="656"/>
    </location>
</feature>
<feature type="region of interest" description="Disordered" evidence="1">
    <location>
        <begin position="181"/>
        <end position="591"/>
    </location>
</feature>
<feature type="compositionally biased region" description="Low complexity" evidence="1">
    <location>
        <begin position="940"/>
        <end position="952"/>
    </location>
</feature>
<feature type="compositionally biased region" description="Polar residues" evidence="1">
    <location>
        <begin position="418"/>
        <end position="441"/>
    </location>
</feature>
<name>A0AAW0TEZ8_SCYPA</name>
<feature type="domain" description="Ribosomal protein eL8/eL30/eS12/Gadd45" evidence="2">
    <location>
        <begin position="1170"/>
        <end position="1261"/>
    </location>
</feature>
<feature type="compositionally biased region" description="Low complexity" evidence="1">
    <location>
        <begin position="571"/>
        <end position="587"/>
    </location>
</feature>
<dbReference type="Pfam" id="PF01248">
    <property type="entry name" value="Ribosomal_L7Ae"/>
    <property type="match status" value="1"/>
</dbReference>
<evidence type="ECO:0000256" key="1">
    <source>
        <dbReference type="SAM" id="MobiDB-lite"/>
    </source>
</evidence>
<dbReference type="Proteomes" id="UP001487740">
    <property type="component" value="Unassembled WGS sequence"/>
</dbReference>
<comment type="caution">
    <text evidence="3">The sequence shown here is derived from an EMBL/GenBank/DDBJ whole genome shotgun (WGS) entry which is preliminary data.</text>
</comment>
<dbReference type="GO" id="GO:0005739">
    <property type="term" value="C:mitochondrion"/>
    <property type="evidence" value="ECO:0007669"/>
    <property type="project" value="TreeGrafter"/>
</dbReference>
<dbReference type="EMBL" id="JARAKH010000032">
    <property type="protein sequence ID" value="KAK8385713.1"/>
    <property type="molecule type" value="Genomic_DNA"/>
</dbReference>
<reference evidence="3 4" key="1">
    <citation type="submission" date="2023-03" db="EMBL/GenBank/DDBJ databases">
        <title>High-quality genome of Scylla paramamosain provides insights in environmental adaptation.</title>
        <authorList>
            <person name="Zhang L."/>
        </authorList>
    </citation>
    <scope>NUCLEOTIDE SEQUENCE [LARGE SCALE GENOMIC DNA]</scope>
    <source>
        <strain evidence="3">LZ_2023a</strain>
        <tissue evidence="3">Muscle</tissue>
    </source>
</reference>
<feature type="compositionally biased region" description="Basic and acidic residues" evidence="1">
    <location>
        <begin position="474"/>
        <end position="503"/>
    </location>
</feature>
<feature type="compositionally biased region" description="Polar residues" evidence="1">
    <location>
        <begin position="401"/>
        <end position="410"/>
    </location>
</feature>
<dbReference type="PANTHER" id="PTHR13284:SF4">
    <property type="entry name" value="C2H2-TYPE DOMAIN-CONTAINING PROTEIN"/>
    <property type="match status" value="1"/>
</dbReference>
<feature type="compositionally biased region" description="Basic and acidic residues" evidence="1">
    <location>
        <begin position="291"/>
        <end position="301"/>
    </location>
</feature>
<feature type="compositionally biased region" description="Basic and acidic residues" evidence="1">
    <location>
        <begin position="829"/>
        <end position="850"/>
    </location>
</feature>
<dbReference type="InterPro" id="IPR004038">
    <property type="entry name" value="Ribosomal_eL8/eL30/eS12/Gad45"/>
</dbReference>
<feature type="compositionally biased region" description="Polar residues" evidence="1">
    <location>
        <begin position="198"/>
        <end position="207"/>
    </location>
</feature>
<feature type="compositionally biased region" description="Acidic residues" evidence="1">
    <location>
        <begin position="1292"/>
        <end position="1302"/>
    </location>
</feature>
<feature type="compositionally biased region" description="Basic and acidic residues" evidence="1">
    <location>
        <begin position="108"/>
        <end position="143"/>
    </location>
</feature>
<feature type="compositionally biased region" description="Polar residues" evidence="1">
    <location>
        <begin position="693"/>
        <end position="733"/>
    </location>
</feature>
<dbReference type="SUPFAM" id="SSF55315">
    <property type="entry name" value="L30e-like"/>
    <property type="match status" value="1"/>
</dbReference>
<feature type="region of interest" description="Disordered" evidence="1">
    <location>
        <begin position="936"/>
        <end position="1106"/>
    </location>
</feature>
<feature type="region of interest" description="Disordered" evidence="1">
    <location>
        <begin position="1286"/>
        <end position="1317"/>
    </location>
</feature>
<feature type="region of interest" description="Disordered" evidence="1">
    <location>
        <begin position="829"/>
        <end position="855"/>
    </location>
</feature>
<evidence type="ECO:0000259" key="2">
    <source>
        <dbReference type="Pfam" id="PF01248"/>
    </source>
</evidence>
<organism evidence="3 4">
    <name type="scientific">Scylla paramamosain</name>
    <name type="common">Mud crab</name>
    <dbReference type="NCBI Taxonomy" id="85552"/>
    <lineage>
        <taxon>Eukaryota</taxon>
        <taxon>Metazoa</taxon>
        <taxon>Ecdysozoa</taxon>
        <taxon>Arthropoda</taxon>
        <taxon>Crustacea</taxon>
        <taxon>Multicrustacea</taxon>
        <taxon>Malacostraca</taxon>
        <taxon>Eumalacostraca</taxon>
        <taxon>Eucarida</taxon>
        <taxon>Decapoda</taxon>
        <taxon>Pleocyemata</taxon>
        <taxon>Brachyura</taxon>
        <taxon>Eubrachyura</taxon>
        <taxon>Portunoidea</taxon>
        <taxon>Portunidae</taxon>
        <taxon>Portuninae</taxon>
        <taxon>Scylla</taxon>
    </lineage>
</organism>
<feature type="compositionally biased region" description="Polar residues" evidence="1">
    <location>
        <begin position="975"/>
        <end position="984"/>
    </location>
</feature>